<gene>
    <name evidence="1" type="ORF">GRI38_03545</name>
</gene>
<name>A0A844ZDS6_9SPHN</name>
<dbReference type="RefSeq" id="WP_160681533.1">
    <property type="nucleotide sequence ID" value="NZ_WTYW01000001.1"/>
</dbReference>
<dbReference type="Proteomes" id="UP000433104">
    <property type="component" value="Unassembled WGS sequence"/>
</dbReference>
<proteinExistence type="predicted"/>
<dbReference type="AlphaFoldDB" id="A0A844ZDS6"/>
<evidence type="ECO:0000313" key="1">
    <source>
        <dbReference type="EMBL" id="MXO85100.1"/>
    </source>
</evidence>
<comment type="caution">
    <text evidence="1">The sequence shown here is derived from an EMBL/GenBank/DDBJ whole genome shotgun (WGS) entry which is preliminary data.</text>
</comment>
<dbReference type="EMBL" id="WTYW01000001">
    <property type="protein sequence ID" value="MXO85100.1"/>
    <property type="molecule type" value="Genomic_DNA"/>
</dbReference>
<reference evidence="1 2" key="1">
    <citation type="submission" date="2019-12" db="EMBL/GenBank/DDBJ databases">
        <title>Genomic-based taxomic classification of the family Erythrobacteraceae.</title>
        <authorList>
            <person name="Xu L."/>
        </authorList>
    </citation>
    <scope>NUCLEOTIDE SEQUENCE [LARGE SCALE GENOMIC DNA]</scope>
    <source>
        <strain evidence="1 2">MCCC 1A09962</strain>
    </source>
</reference>
<evidence type="ECO:0000313" key="2">
    <source>
        <dbReference type="Proteomes" id="UP000433104"/>
    </source>
</evidence>
<protein>
    <submittedName>
        <fullName evidence="1">Uncharacterized protein</fullName>
    </submittedName>
</protein>
<sequence length="45" mass="4669">MSAKRIGIILGAGLVILLVYALIDGGREPLRPVVEEIPVPDDAAG</sequence>
<organism evidence="1 2">
    <name type="scientific">Parapontixanthobacter aurantiacus</name>
    <dbReference type="NCBI Taxonomy" id="1463599"/>
    <lineage>
        <taxon>Bacteria</taxon>
        <taxon>Pseudomonadati</taxon>
        <taxon>Pseudomonadota</taxon>
        <taxon>Alphaproteobacteria</taxon>
        <taxon>Sphingomonadales</taxon>
        <taxon>Erythrobacteraceae</taxon>
        <taxon>Parapontixanthobacter</taxon>
    </lineage>
</organism>
<keyword evidence="2" id="KW-1185">Reference proteome</keyword>
<accession>A0A844ZDS6</accession>